<keyword evidence="1" id="KW-0805">Transcription regulation</keyword>
<dbReference type="Pfam" id="PF00196">
    <property type="entry name" value="GerE"/>
    <property type="match status" value="1"/>
</dbReference>
<dbReference type="Gene3D" id="1.10.10.10">
    <property type="entry name" value="Winged helix-like DNA-binding domain superfamily/Winged helix DNA-binding domain"/>
    <property type="match status" value="1"/>
</dbReference>
<dbReference type="EMBL" id="JACATZ010000001">
    <property type="protein sequence ID" value="NWJ46764.1"/>
    <property type="molecule type" value="Genomic_DNA"/>
</dbReference>
<reference evidence="5 6" key="1">
    <citation type="submission" date="2020-06" db="EMBL/GenBank/DDBJ databases">
        <title>Anoxygenic phototrophic Chloroflexota member uses a Type I reaction center.</title>
        <authorList>
            <person name="Tsuji J.M."/>
            <person name="Shaw N.A."/>
            <person name="Nagashima S."/>
            <person name="Venkiteswaran J."/>
            <person name="Schiff S.L."/>
            <person name="Hanada S."/>
            <person name="Tank M."/>
            <person name="Neufeld J.D."/>
        </authorList>
    </citation>
    <scope>NUCLEOTIDE SEQUENCE [LARGE SCALE GENOMIC DNA]</scope>
    <source>
        <strain evidence="5">L227-S17</strain>
    </source>
</reference>
<dbReference type="SMART" id="SM00421">
    <property type="entry name" value="HTH_LUXR"/>
    <property type="match status" value="1"/>
</dbReference>
<protein>
    <submittedName>
        <fullName evidence="5">Response regulator transcription factor</fullName>
    </submittedName>
</protein>
<evidence type="ECO:0000313" key="6">
    <source>
        <dbReference type="Proteomes" id="UP000521676"/>
    </source>
</evidence>
<gene>
    <name evidence="5" type="ORF">HXX08_12865</name>
</gene>
<dbReference type="PROSITE" id="PS50043">
    <property type="entry name" value="HTH_LUXR_2"/>
    <property type="match status" value="1"/>
</dbReference>
<evidence type="ECO:0000313" key="5">
    <source>
        <dbReference type="EMBL" id="NWJ46764.1"/>
    </source>
</evidence>
<dbReference type="InterPro" id="IPR036388">
    <property type="entry name" value="WH-like_DNA-bd_sf"/>
</dbReference>
<comment type="caution">
    <text evidence="5">The sequence shown here is derived from an EMBL/GenBank/DDBJ whole genome shotgun (WGS) entry which is preliminary data.</text>
</comment>
<name>A0A8T7M3V2_9CHLR</name>
<evidence type="ECO:0000259" key="4">
    <source>
        <dbReference type="PROSITE" id="PS50043"/>
    </source>
</evidence>
<keyword evidence="3" id="KW-0804">Transcription</keyword>
<dbReference type="CDD" id="cd06170">
    <property type="entry name" value="LuxR_C_like"/>
    <property type="match status" value="1"/>
</dbReference>
<dbReference type="InterPro" id="IPR016032">
    <property type="entry name" value="Sig_transdc_resp-reg_C-effctor"/>
</dbReference>
<dbReference type="SUPFAM" id="SSF46894">
    <property type="entry name" value="C-terminal effector domain of the bipartite response regulators"/>
    <property type="match status" value="1"/>
</dbReference>
<dbReference type="PANTHER" id="PTHR44688:SF16">
    <property type="entry name" value="DNA-BINDING TRANSCRIPTIONAL ACTIVATOR DEVR_DOSR"/>
    <property type="match status" value="1"/>
</dbReference>
<sequence length="46" mass="5109">MTNAQIAEKLVLSIHTVNSHVSSIYGKLEVTSRTEAARYAIQHKLV</sequence>
<dbReference type="AlphaFoldDB" id="A0A8T7M3V2"/>
<accession>A0A8T7M3V2</accession>
<dbReference type="InterPro" id="IPR000792">
    <property type="entry name" value="Tscrpt_reg_LuxR_C"/>
</dbReference>
<dbReference type="GO" id="GO:0006355">
    <property type="term" value="P:regulation of DNA-templated transcription"/>
    <property type="evidence" value="ECO:0007669"/>
    <property type="project" value="InterPro"/>
</dbReference>
<evidence type="ECO:0000256" key="2">
    <source>
        <dbReference type="ARBA" id="ARBA00023125"/>
    </source>
</evidence>
<feature type="domain" description="HTH luxR-type" evidence="4">
    <location>
        <begin position="1"/>
        <end position="44"/>
    </location>
</feature>
<dbReference type="GO" id="GO:0003677">
    <property type="term" value="F:DNA binding"/>
    <property type="evidence" value="ECO:0007669"/>
    <property type="project" value="UniProtKB-KW"/>
</dbReference>
<proteinExistence type="predicted"/>
<dbReference type="Proteomes" id="UP000521676">
    <property type="component" value="Unassembled WGS sequence"/>
</dbReference>
<keyword evidence="2" id="KW-0238">DNA-binding</keyword>
<evidence type="ECO:0000256" key="3">
    <source>
        <dbReference type="ARBA" id="ARBA00023163"/>
    </source>
</evidence>
<organism evidence="5 6">
    <name type="scientific">Candidatus Chlorohelix allophototropha</name>
    <dbReference type="NCBI Taxonomy" id="3003348"/>
    <lineage>
        <taxon>Bacteria</taxon>
        <taxon>Bacillati</taxon>
        <taxon>Chloroflexota</taxon>
        <taxon>Chloroflexia</taxon>
        <taxon>Candidatus Chloroheliales</taxon>
        <taxon>Candidatus Chloroheliaceae</taxon>
        <taxon>Candidatus Chlorohelix</taxon>
    </lineage>
</organism>
<evidence type="ECO:0000256" key="1">
    <source>
        <dbReference type="ARBA" id="ARBA00023015"/>
    </source>
</evidence>
<dbReference type="PANTHER" id="PTHR44688">
    <property type="entry name" value="DNA-BINDING TRANSCRIPTIONAL ACTIVATOR DEVR_DOSR"/>
    <property type="match status" value="1"/>
</dbReference>